<accession>A0AA48KCI5</accession>
<dbReference type="EMBL" id="AP027081">
    <property type="protein sequence ID" value="BDU75382.1"/>
    <property type="molecule type" value="Genomic_DNA"/>
</dbReference>
<dbReference type="KEGG" id="msea:METESE_03400"/>
<reference evidence="1" key="1">
    <citation type="journal article" date="2023" name="Int. J. Syst. Evol. Microbiol.">
        <title>Mesoterricola silvestris gen. nov., sp. nov., Mesoterricola sediminis sp. nov., Geothrix oryzae sp. nov., Geothrix edaphica sp. nov., Geothrix rubra sp. nov., and Geothrix limicola sp. nov., six novel members of Acidobacteriota isolated from soils.</title>
        <authorList>
            <person name="Itoh H."/>
            <person name="Sugisawa Y."/>
            <person name="Mise K."/>
            <person name="Xu Z."/>
            <person name="Kuniyasu M."/>
            <person name="Ushijima N."/>
            <person name="Kawano K."/>
            <person name="Kobayashi E."/>
            <person name="Shiratori Y."/>
            <person name="Masuda Y."/>
            <person name="Senoo K."/>
        </authorList>
    </citation>
    <scope>NUCLEOTIDE SEQUENCE</scope>
    <source>
        <strain evidence="1">W786</strain>
    </source>
</reference>
<dbReference type="RefSeq" id="WP_316410950.1">
    <property type="nucleotide sequence ID" value="NZ_AP027081.1"/>
</dbReference>
<evidence type="ECO:0000313" key="2">
    <source>
        <dbReference type="Proteomes" id="UP001228113"/>
    </source>
</evidence>
<gene>
    <name evidence="1" type="ORF">METESE_03400</name>
</gene>
<sequence>MAAGRLREAMADVAETLRRVFRDPPTHALDPALALPVSRTVPFPRTQARAGALAFAPATGEVPVLAAGLPGAVAFRWDGVLREEPGLAQWDAGARVCDLPLFRAGSAARLEVPPLPRVPAVRTEAPARYGTRSRGGLEAFPSLPTRQASCSLAAPRARRGLEAVLALPVAFQGEDIPSLSKALWMRYTLKLVKETGQNIRNLDVLGLYRIPAKGVRQVHHQAATGRLLVALGPEAEGSTLAPFVLARRKDDGSMVCCYVEEV</sequence>
<evidence type="ECO:0000313" key="1">
    <source>
        <dbReference type="EMBL" id="BDU75382.1"/>
    </source>
</evidence>
<name>A0AA48KCI5_9BACT</name>
<organism evidence="1 2">
    <name type="scientific">Mesoterricola sediminis</name>
    <dbReference type="NCBI Taxonomy" id="2927980"/>
    <lineage>
        <taxon>Bacteria</taxon>
        <taxon>Pseudomonadati</taxon>
        <taxon>Acidobacteriota</taxon>
        <taxon>Holophagae</taxon>
        <taxon>Holophagales</taxon>
        <taxon>Holophagaceae</taxon>
        <taxon>Mesoterricola</taxon>
    </lineage>
</organism>
<dbReference type="Proteomes" id="UP001228113">
    <property type="component" value="Chromosome"/>
</dbReference>
<protein>
    <submittedName>
        <fullName evidence="1">Uncharacterized protein</fullName>
    </submittedName>
</protein>
<dbReference type="AlphaFoldDB" id="A0AA48KCI5"/>
<keyword evidence="2" id="KW-1185">Reference proteome</keyword>
<proteinExistence type="predicted"/>